<dbReference type="NCBIfam" id="NF012200">
    <property type="entry name" value="choice_anch_D"/>
    <property type="match status" value="5"/>
</dbReference>
<evidence type="ECO:0000256" key="3">
    <source>
        <dbReference type="SAM" id="MobiDB-lite"/>
    </source>
</evidence>
<dbReference type="EMBL" id="JBHSWI010000001">
    <property type="protein sequence ID" value="MFC6647391.1"/>
    <property type="molecule type" value="Genomic_DNA"/>
</dbReference>
<protein>
    <submittedName>
        <fullName evidence="6">Choice-of-anchor D domain-containing protein</fullName>
    </submittedName>
</protein>
<dbReference type="Proteomes" id="UP001596391">
    <property type="component" value="Unassembled WGS sequence"/>
</dbReference>
<dbReference type="InterPro" id="IPR001736">
    <property type="entry name" value="PLipase_D/transphosphatidylase"/>
</dbReference>
<dbReference type="InterPro" id="IPR013783">
    <property type="entry name" value="Ig-like_fold"/>
</dbReference>
<dbReference type="SUPFAM" id="SSF56024">
    <property type="entry name" value="Phospholipase D/nuclease"/>
    <property type="match status" value="1"/>
</dbReference>
<dbReference type="InterPro" id="IPR025202">
    <property type="entry name" value="PLD-like_dom"/>
</dbReference>
<keyword evidence="2" id="KW-0963">Cytoplasm</keyword>
<sequence>MFRHSRFAVALFAFITSTLLAGCGSGVVPSSGTATDVPIATLNTSSQISFGTVAVGQTGTAQSITLTNSGKATLVISGVVLNDTTNFSMANSCGASLAAGASCQIAANFKPSTAATFSSTIVITDNSNNVSGSTQTITLTGIGGSTTSTAPVAELSATTPLDFGSVSAGSTGTAQSFTLSNTGNATLNIASIVLSDTTNFTWTNACGATLAAGANCQITANFKPSSTGTYTATITITDNSYNITGSTQTVALNGAGTAAIVPQATLSPTALTFPDTDAGVTSSPLTATLTNSGNGPLTISNIASTNTANFTVTNTCGATLAAGASCTLSITFTPTTSGTSYTGSVVITDNAGNVTGATQTLSLGGKGTTATGAVLTLTPSSLTFPATNVGSSSTPQTLTLTNTSSTASVNISSIAVTGGATASSFSQTNTCGTTLAANASCTISVTFSPTIAGTFLAYVTVTDTATNSPQTATLNATGAAATLALSSNALNFTSTKIGTTATLSTTLSNTGAATANLSSITLAGSSNYVKSTTCGTTLAGGASCTLSVAYTPTSTSTDTGTITITSSNATNSPLTVSITGSGTNAAVTYNLYELPDPGTGQPGAGLLTAVYGLIDNAQSTLDMTMYALNDATTLSKLVSACGRGVKVRAVLDQNSEKSQNATSYSTLNSTTNCAAVWANKAFSVTHEKSLVVDNSKMALMSLNLQSAYYSTTRDFAMVYNDPADIAAVEATFNMDYAAGTPSSGVAGASDFSYSPVRAPTSSGARPPRSRRCSTSSTTPPRRWSLKRKSSRTPPVTSPAP</sequence>
<dbReference type="InterPro" id="IPR052614">
    <property type="entry name" value="CFAP65"/>
</dbReference>
<keyword evidence="7" id="KW-1185">Reference proteome</keyword>
<dbReference type="PANTHER" id="PTHR46127">
    <property type="entry name" value="CILIA- AND FLAGELLA-ASSOCIATED PROTEIN 65"/>
    <property type="match status" value="1"/>
</dbReference>
<dbReference type="Gene3D" id="2.60.40.10">
    <property type="entry name" value="Immunoglobulins"/>
    <property type="match status" value="5"/>
</dbReference>
<evidence type="ECO:0000313" key="6">
    <source>
        <dbReference type="EMBL" id="MFC6647391.1"/>
    </source>
</evidence>
<dbReference type="Pfam" id="PF15780">
    <property type="entry name" value="ASH"/>
    <property type="match status" value="2"/>
</dbReference>
<accession>A0ABW1ZE48</accession>
<comment type="caution">
    <text evidence="6">The sequence shown here is derived from an EMBL/GenBank/DDBJ whole genome shotgun (WGS) entry which is preliminary data.</text>
</comment>
<gene>
    <name evidence="6" type="ORF">ACFQBQ_17795</name>
</gene>
<proteinExistence type="predicted"/>
<dbReference type="InterPro" id="IPR054090">
    <property type="entry name" value="Cep192_Spd-2-like_dom"/>
</dbReference>
<reference evidence="7" key="1">
    <citation type="journal article" date="2019" name="Int. J. Syst. Evol. Microbiol.">
        <title>The Global Catalogue of Microorganisms (GCM) 10K type strain sequencing project: providing services to taxonomists for standard genome sequencing and annotation.</title>
        <authorList>
            <consortium name="The Broad Institute Genomics Platform"/>
            <consortium name="The Broad Institute Genome Sequencing Center for Infectious Disease"/>
            <person name="Wu L."/>
            <person name="Ma J."/>
        </authorList>
    </citation>
    <scope>NUCLEOTIDE SEQUENCE [LARGE SCALE GENOMIC DNA]</scope>
    <source>
        <strain evidence="7">CGMCC 1.16026</strain>
    </source>
</reference>
<feature type="chain" id="PRO_5046007342" evidence="4">
    <location>
        <begin position="22"/>
        <end position="800"/>
    </location>
</feature>
<evidence type="ECO:0000256" key="1">
    <source>
        <dbReference type="ARBA" id="ARBA00004496"/>
    </source>
</evidence>
<dbReference type="InterPro" id="IPR031549">
    <property type="entry name" value="ASH"/>
</dbReference>
<dbReference type="PROSITE" id="PS51257">
    <property type="entry name" value="PROKAR_LIPOPROTEIN"/>
    <property type="match status" value="1"/>
</dbReference>
<name>A0ABW1ZE48_9BACT</name>
<dbReference type="Pfam" id="PF22073">
    <property type="entry name" value="Cep192_D4"/>
    <property type="match status" value="3"/>
</dbReference>
<organism evidence="6 7">
    <name type="scientific">Granulicella cerasi</name>
    <dbReference type="NCBI Taxonomy" id="741063"/>
    <lineage>
        <taxon>Bacteria</taxon>
        <taxon>Pseudomonadati</taxon>
        <taxon>Acidobacteriota</taxon>
        <taxon>Terriglobia</taxon>
        <taxon>Terriglobales</taxon>
        <taxon>Acidobacteriaceae</taxon>
        <taxon>Granulicella</taxon>
    </lineage>
</organism>
<feature type="compositionally biased region" description="Low complexity" evidence="3">
    <location>
        <begin position="772"/>
        <end position="782"/>
    </location>
</feature>
<dbReference type="RefSeq" id="WP_390236247.1">
    <property type="nucleotide sequence ID" value="NZ_JBHSWI010000001.1"/>
</dbReference>
<keyword evidence="4" id="KW-0732">Signal</keyword>
<evidence type="ECO:0000313" key="7">
    <source>
        <dbReference type="Proteomes" id="UP001596391"/>
    </source>
</evidence>
<evidence type="ECO:0000256" key="4">
    <source>
        <dbReference type="SAM" id="SignalP"/>
    </source>
</evidence>
<comment type="subcellular location">
    <subcellularLocation>
        <location evidence="1">Cytoplasm</location>
    </subcellularLocation>
</comment>
<feature type="region of interest" description="Disordered" evidence="3">
    <location>
        <begin position="752"/>
        <end position="800"/>
    </location>
</feature>
<dbReference type="Pfam" id="PF13091">
    <property type="entry name" value="PLDc_2"/>
    <property type="match status" value="1"/>
</dbReference>
<evidence type="ECO:0000256" key="2">
    <source>
        <dbReference type="ARBA" id="ARBA00022490"/>
    </source>
</evidence>
<evidence type="ECO:0000259" key="5">
    <source>
        <dbReference type="PROSITE" id="PS50035"/>
    </source>
</evidence>
<dbReference type="PROSITE" id="PS50035">
    <property type="entry name" value="PLD"/>
    <property type="match status" value="1"/>
</dbReference>
<dbReference type="PANTHER" id="PTHR46127:SF1">
    <property type="entry name" value="CILIA- AND FLAGELLA-ASSOCIATED PROTEIN 65"/>
    <property type="match status" value="1"/>
</dbReference>
<dbReference type="Gene3D" id="3.30.870.10">
    <property type="entry name" value="Endonuclease Chain A"/>
    <property type="match status" value="1"/>
</dbReference>
<feature type="domain" description="PLD phosphodiesterase" evidence="5">
    <location>
        <begin position="681"/>
        <end position="708"/>
    </location>
</feature>
<feature type="signal peptide" evidence="4">
    <location>
        <begin position="1"/>
        <end position="21"/>
    </location>
</feature>